<dbReference type="EC" id="2.7.13.3" evidence="2"/>
<dbReference type="Pfam" id="PF00512">
    <property type="entry name" value="HisKA"/>
    <property type="match status" value="1"/>
</dbReference>
<keyword evidence="3" id="KW-0597">Phosphoprotein</keyword>
<protein>
    <recommendedName>
        <fullName evidence="2">histidine kinase</fullName>
        <ecNumber evidence="2">2.7.13.3</ecNumber>
    </recommendedName>
</protein>
<evidence type="ECO:0000313" key="12">
    <source>
        <dbReference type="Proteomes" id="UP000033684"/>
    </source>
</evidence>
<reference evidence="11 12" key="2">
    <citation type="journal article" date="2016" name="Microb. Ecol.">
        <title>Genome Characteristics of a Novel Type I Methanotroph (Sn10-6) Isolated from a Flooded Indian Rice Field.</title>
        <authorList>
            <person name="Rahalkar M.C."/>
            <person name="Pandit P.S."/>
            <person name="Dhakephalkar P.K."/>
            <person name="Pore S."/>
            <person name="Arora P."/>
            <person name="Kapse N."/>
        </authorList>
    </citation>
    <scope>NUCLEOTIDE SEQUENCE [LARGE SCALE GENOMIC DNA]</scope>
    <source>
        <strain evidence="11 12">Sn10-6</strain>
    </source>
</reference>
<dbReference type="InterPro" id="IPR003594">
    <property type="entry name" value="HATPase_dom"/>
</dbReference>
<keyword evidence="8" id="KW-0902">Two-component regulatory system</keyword>
<dbReference type="SMART" id="SM00388">
    <property type="entry name" value="HisKA"/>
    <property type="match status" value="1"/>
</dbReference>
<evidence type="ECO:0000256" key="4">
    <source>
        <dbReference type="ARBA" id="ARBA00022679"/>
    </source>
</evidence>
<dbReference type="InterPro" id="IPR036097">
    <property type="entry name" value="HisK_dim/P_sf"/>
</dbReference>
<name>A0A0F3IKQ9_9GAMM</name>
<sequence>MLIPTPCYLNLQKRRALAFLSLLLLALSVLSIMIFRNYQHFDTVLSYVSYSHRIQNVSVELQQSLINYLLQENPDSQSLALVDTLAHIDELIADNVYLSADTKTNLEKVRGMLTNLGLQPQPEKKGHLTEALTIMSETLNNETLRRETLLEEINFDTRNELYSTLAIFLPILLGAILFLRFRILLPLNDLRMLLEQLTEGRFSPINTTHLDSLLLPVFTSYNNMVTRLAELEAAQKQYAQSLQREVRLATQALLEQQHSLARAERLAAVGEVAAELAHEIRNPLAGIDMAFSNLRKEITEPQLAERMTSITSELKRLAKLLNDILRQSNHTPEPANNFDAIEMIRDLVTLVRYQIPEGICMKIEAPSHLPMRLPESGLRQVLLNLVLNAAQVSVNKTGTITLRVVELADEVQISVIDDGPGFSNELLEYGIRPFRTTRSDGTGLGLAMVQRYVKHVGGQVKLSNHSPHGACVTVSLAKTVH</sequence>
<dbReference type="PANTHER" id="PTHR43065">
    <property type="entry name" value="SENSOR HISTIDINE KINASE"/>
    <property type="match status" value="1"/>
</dbReference>
<evidence type="ECO:0000259" key="10">
    <source>
        <dbReference type="PROSITE" id="PS50109"/>
    </source>
</evidence>
<keyword evidence="9" id="KW-0812">Transmembrane</keyword>
<comment type="caution">
    <text evidence="11">The sequence shown here is derived from an EMBL/GenBank/DDBJ whole genome shotgun (WGS) entry which is preliminary data.</text>
</comment>
<comment type="catalytic activity">
    <reaction evidence="1">
        <text>ATP + protein L-histidine = ADP + protein N-phospho-L-histidine.</text>
        <dbReference type="EC" id="2.7.13.3"/>
    </reaction>
</comment>
<keyword evidence="5" id="KW-0547">Nucleotide-binding</keyword>
<dbReference type="InterPro" id="IPR003661">
    <property type="entry name" value="HisK_dim/P_dom"/>
</dbReference>
<keyword evidence="12" id="KW-1185">Reference proteome</keyword>
<evidence type="ECO:0000256" key="9">
    <source>
        <dbReference type="SAM" id="Phobius"/>
    </source>
</evidence>
<keyword evidence="7" id="KW-0067">ATP-binding</keyword>
<evidence type="ECO:0000256" key="5">
    <source>
        <dbReference type="ARBA" id="ARBA00022741"/>
    </source>
</evidence>
<evidence type="ECO:0000256" key="2">
    <source>
        <dbReference type="ARBA" id="ARBA00012438"/>
    </source>
</evidence>
<proteinExistence type="predicted"/>
<dbReference type="GO" id="GO:0000155">
    <property type="term" value="F:phosphorelay sensor kinase activity"/>
    <property type="evidence" value="ECO:0007669"/>
    <property type="project" value="InterPro"/>
</dbReference>
<evidence type="ECO:0000256" key="1">
    <source>
        <dbReference type="ARBA" id="ARBA00000085"/>
    </source>
</evidence>
<evidence type="ECO:0000256" key="8">
    <source>
        <dbReference type="ARBA" id="ARBA00023012"/>
    </source>
</evidence>
<feature type="transmembrane region" description="Helical" evidence="9">
    <location>
        <begin position="161"/>
        <end position="181"/>
    </location>
</feature>
<dbReference type="Proteomes" id="UP000033684">
    <property type="component" value="Unassembled WGS sequence"/>
</dbReference>
<dbReference type="OrthoDB" id="1931120at2"/>
<organism evidence="11 12">
    <name type="scientific">Methylocucumis oryzae</name>
    <dbReference type="NCBI Taxonomy" id="1632867"/>
    <lineage>
        <taxon>Bacteria</taxon>
        <taxon>Pseudomonadati</taxon>
        <taxon>Pseudomonadota</taxon>
        <taxon>Gammaproteobacteria</taxon>
        <taxon>Methylococcales</taxon>
        <taxon>Methylococcaceae</taxon>
        <taxon>Methylocucumis</taxon>
    </lineage>
</organism>
<dbReference type="InterPro" id="IPR005467">
    <property type="entry name" value="His_kinase_dom"/>
</dbReference>
<dbReference type="Gene3D" id="3.30.565.10">
    <property type="entry name" value="Histidine kinase-like ATPase, C-terminal domain"/>
    <property type="match status" value="1"/>
</dbReference>
<keyword evidence="4" id="KW-0808">Transferase</keyword>
<dbReference type="RefSeq" id="WP_045779574.1">
    <property type="nucleotide sequence ID" value="NZ_LAJX01000131.1"/>
</dbReference>
<dbReference type="PROSITE" id="PS50109">
    <property type="entry name" value="HIS_KIN"/>
    <property type="match status" value="1"/>
</dbReference>
<dbReference type="SUPFAM" id="SSF55874">
    <property type="entry name" value="ATPase domain of HSP90 chaperone/DNA topoisomerase II/histidine kinase"/>
    <property type="match status" value="1"/>
</dbReference>
<dbReference type="Gene3D" id="1.10.287.130">
    <property type="match status" value="1"/>
</dbReference>
<dbReference type="EMBL" id="LAJX01000131">
    <property type="protein sequence ID" value="KJV06144.1"/>
    <property type="molecule type" value="Genomic_DNA"/>
</dbReference>
<dbReference type="PATRIC" id="fig|1632867.3.peg.929"/>
<evidence type="ECO:0000256" key="3">
    <source>
        <dbReference type="ARBA" id="ARBA00022553"/>
    </source>
</evidence>
<dbReference type="GO" id="GO:0005524">
    <property type="term" value="F:ATP binding"/>
    <property type="evidence" value="ECO:0007669"/>
    <property type="project" value="UniProtKB-KW"/>
</dbReference>
<dbReference type="SUPFAM" id="SSF47384">
    <property type="entry name" value="Homodimeric domain of signal transducing histidine kinase"/>
    <property type="match status" value="1"/>
</dbReference>
<keyword evidence="6" id="KW-0418">Kinase</keyword>
<feature type="domain" description="Histidine kinase" evidence="10">
    <location>
        <begin position="275"/>
        <end position="480"/>
    </location>
</feature>
<dbReference type="CDD" id="cd00082">
    <property type="entry name" value="HisKA"/>
    <property type="match status" value="1"/>
</dbReference>
<evidence type="ECO:0000256" key="7">
    <source>
        <dbReference type="ARBA" id="ARBA00022840"/>
    </source>
</evidence>
<evidence type="ECO:0000313" key="11">
    <source>
        <dbReference type="EMBL" id="KJV06144.1"/>
    </source>
</evidence>
<dbReference type="InterPro" id="IPR004358">
    <property type="entry name" value="Sig_transdc_His_kin-like_C"/>
</dbReference>
<evidence type="ECO:0000256" key="6">
    <source>
        <dbReference type="ARBA" id="ARBA00022777"/>
    </source>
</evidence>
<keyword evidence="9" id="KW-1133">Transmembrane helix</keyword>
<dbReference type="InterPro" id="IPR036890">
    <property type="entry name" value="HATPase_C_sf"/>
</dbReference>
<dbReference type="PANTHER" id="PTHR43065:SF10">
    <property type="entry name" value="PEROXIDE STRESS-ACTIVATED HISTIDINE KINASE MAK3"/>
    <property type="match status" value="1"/>
</dbReference>
<dbReference type="AlphaFoldDB" id="A0A0F3IKQ9"/>
<reference evidence="12" key="1">
    <citation type="submission" date="2015-03" db="EMBL/GenBank/DDBJ databases">
        <title>Draft genome sequence of a novel methanotroph (Sn10-6) isolated from flooded ricefield rhizosphere in India.</title>
        <authorList>
            <person name="Pandit P.S."/>
            <person name="Pore S.D."/>
            <person name="Arora P."/>
            <person name="Kapse N.G."/>
            <person name="Dhakephalkar P.K."/>
            <person name="Rahalkar M.C."/>
        </authorList>
    </citation>
    <scope>NUCLEOTIDE SEQUENCE [LARGE SCALE GENOMIC DNA]</scope>
    <source>
        <strain evidence="12">Sn10-6</strain>
    </source>
</reference>
<dbReference type="Pfam" id="PF02518">
    <property type="entry name" value="HATPase_c"/>
    <property type="match status" value="1"/>
</dbReference>
<gene>
    <name evidence="11" type="ORF">VZ94_13140</name>
</gene>
<accession>A0A0F3IKQ9</accession>
<dbReference type="PRINTS" id="PR00344">
    <property type="entry name" value="BCTRLSENSOR"/>
</dbReference>
<dbReference type="SMART" id="SM00387">
    <property type="entry name" value="HATPase_c"/>
    <property type="match status" value="1"/>
</dbReference>
<keyword evidence="9" id="KW-0472">Membrane</keyword>